<feature type="compositionally biased region" description="Acidic residues" evidence="7">
    <location>
        <begin position="85"/>
        <end position="98"/>
    </location>
</feature>
<dbReference type="GO" id="GO:0042803">
    <property type="term" value="F:protein homodimerization activity"/>
    <property type="evidence" value="ECO:0007669"/>
    <property type="project" value="InterPro"/>
</dbReference>
<keyword evidence="3" id="KW-0963">Cytoplasm</keyword>
<dbReference type="PANTHER" id="PTHR21237">
    <property type="entry name" value="GRPE PROTEIN"/>
    <property type="match status" value="1"/>
</dbReference>
<feature type="region of interest" description="Disordered" evidence="7">
    <location>
        <begin position="1"/>
        <end position="98"/>
    </location>
</feature>
<dbReference type="GO" id="GO:0000774">
    <property type="term" value="F:adenyl-nucleotide exchange factor activity"/>
    <property type="evidence" value="ECO:0007669"/>
    <property type="project" value="InterPro"/>
</dbReference>
<dbReference type="AlphaFoldDB" id="A0A0D8FVC0"/>
<evidence type="ECO:0000256" key="5">
    <source>
        <dbReference type="RuleBase" id="RU004478"/>
    </source>
</evidence>
<keyword evidence="6" id="KW-0175">Coiled coil</keyword>
<comment type="subunit">
    <text evidence="3">Homodimer.</text>
</comment>
<comment type="similarity">
    <text evidence="1 3 5">Belongs to the GrpE family.</text>
</comment>
<dbReference type="STRING" id="1121877.FEAC_09350"/>
<keyword evidence="9" id="KW-1185">Reference proteome</keyword>
<dbReference type="RefSeq" id="WP_160290329.1">
    <property type="nucleotide sequence ID" value="NZ_JXUW01000006.1"/>
</dbReference>
<dbReference type="GO" id="GO:0005737">
    <property type="term" value="C:cytoplasm"/>
    <property type="evidence" value="ECO:0007669"/>
    <property type="project" value="UniProtKB-SubCell"/>
</dbReference>
<dbReference type="SUPFAM" id="SSF51064">
    <property type="entry name" value="Head domain of nucleotide exchange factor GrpE"/>
    <property type="match status" value="1"/>
</dbReference>
<feature type="compositionally biased region" description="Acidic residues" evidence="7">
    <location>
        <begin position="41"/>
        <end position="53"/>
    </location>
</feature>
<dbReference type="InterPro" id="IPR000740">
    <property type="entry name" value="GrpE"/>
</dbReference>
<feature type="coiled-coil region" evidence="6">
    <location>
        <begin position="106"/>
        <end position="140"/>
    </location>
</feature>
<feature type="compositionally biased region" description="Basic and acidic residues" evidence="7">
    <location>
        <begin position="15"/>
        <end position="24"/>
    </location>
</feature>
<evidence type="ECO:0000256" key="3">
    <source>
        <dbReference type="HAMAP-Rule" id="MF_01151"/>
    </source>
</evidence>
<dbReference type="GO" id="GO:0051082">
    <property type="term" value="F:unfolded protein binding"/>
    <property type="evidence" value="ECO:0007669"/>
    <property type="project" value="TreeGrafter"/>
</dbReference>
<evidence type="ECO:0000256" key="2">
    <source>
        <dbReference type="ARBA" id="ARBA00023186"/>
    </source>
</evidence>
<dbReference type="Gene3D" id="3.90.20.20">
    <property type="match status" value="1"/>
</dbReference>
<dbReference type="GO" id="GO:0006457">
    <property type="term" value="P:protein folding"/>
    <property type="evidence" value="ECO:0007669"/>
    <property type="project" value="InterPro"/>
</dbReference>
<dbReference type="Proteomes" id="UP000032336">
    <property type="component" value="Unassembled WGS sequence"/>
</dbReference>
<dbReference type="GeneID" id="78372205"/>
<feature type="compositionally biased region" description="Basic and acidic residues" evidence="7">
    <location>
        <begin position="66"/>
        <end position="83"/>
    </location>
</feature>
<evidence type="ECO:0000313" key="8">
    <source>
        <dbReference type="EMBL" id="KJE77223.1"/>
    </source>
</evidence>
<dbReference type="PANTHER" id="PTHR21237:SF23">
    <property type="entry name" value="GRPE PROTEIN HOMOLOG, MITOCHONDRIAL"/>
    <property type="match status" value="1"/>
</dbReference>
<gene>
    <name evidence="3 8" type="primary">grpE</name>
    <name evidence="8" type="ORF">FEAC_09350</name>
</gene>
<accession>A0A0D8FVC0</accession>
<dbReference type="eggNOG" id="COG0576">
    <property type="taxonomic scope" value="Bacteria"/>
</dbReference>
<dbReference type="InterPro" id="IPR013805">
    <property type="entry name" value="GrpE_CC"/>
</dbReference>
<comment type="function">
    <text evidence="3 4">Participates actively in the response to hyperosmotic and heat shock by preventing the aggregation of stress-denatured proteins, in association with DnaK and GrpE. It is the nucleotide exchange factor for DnaK and may function as a thermosensor. Unfolded proteins bind initially to DnaJ; upon interaction with the DnaJ-bound protein, DnaK hydrolyzes its bound ATP, resulting in the formation of a stable complex. GrpE releases ADP from DnaK; ATP binding to DnaK triggers the release of the substrate protein, thus completing the reaction cycle. Several rounds of ATP-dependent interactions between DnaJ, DnaK and GrpE are required for fully efficient folding.</text>
</comment>
<comment type="subcellular location">
    <subcellularLocation>
        <location evidence="3">Cytoplasm</location>
    </subcellularLocation>
</comment>
<dbReference type="PATRIC" id="fig|1121877.4.peg.1003"/>
<dbReference type="PROSITE" id="PS01071">
    <property type="entry name" value="GRPE"/>
    <property type="match status" value="1"/>
</dbReference>
<organism evidence="8 9">
    <name type="scientific">Ferrimicrobium acidiphilum DSM 19497</name>
    <dbReference type="NCBI Taxonomy" id="1121877"/>
    <lineage>
        <taxon>Bacteria</taxon>
        <taxon>Bacillati</taxon>
        <taxon>Actinomycetota</taxon>
        <taxon>Acidimicrobiia</taxon>
        <taxon>Acidimicrobiales</taxon>
        <taxon>Acidimicrobiaceae</taxon>
        <taxon>Ferrimicrobium</taxon>
    </lineage>
</organism>
<reference evidence="8 9" key="1">
    <citation type="submission" date="2015-01" db="EMBL/GenBank/DDBJ databases">
        <title>Draft genome of the acidophilic iron oxidizer Ferrimicrobium acidiphilum strain T23.</title>
        <authorList>
            <person name="Poehlein A."/>
            <person name="Eisen S."/>
            <person name="Schloemann M."/>
            <person name="Johnson B.D."/>
            <person name="Daniel R."/>
            <person name="Muehling M."/>
        </authorList>
    </citation>
    <scope>NUCLEOTIDE SEQUENCE [LARGE SCALE GENOMIC DNA]</scope>
    <source>
        <strain evidence="8 9">T23</strain>
    </source>
</reference>
<evidence type="ECO:0000256" key="4">
    <source>
        <dbReference type="RuleBase" id="RU000639"/>
    </source>
</evidence>
<sequence>MADERFDEEPQSSNERQRAEKEAPFDGEAPSNPRNERSGADEEVSDASGDDQVDAGSSPEGEASTEDVKLGDPDFGGAERSETGESAEAEFDLDALDFEPEINDPLADAERERDSYLEALQHLQADFENYKKRVLRQQSELGAAGSRNLVTKLLPALDTLTLALAHATSESGSDEVASVLSQISAAFVEVLAKEGLEVIEPLGKRFNPEEAEAVAHEDGDGEPTVSEVFRVGYRWHGQTLRPAMVKVTGS</sequence>
<dbReference type="Gene3D" id="2.30.22.10">
    <property type="entry name" value="Head domain of nucleotide exchange factor GrpE"/>
    <property type="match status" value="1"/>
</dbReference>
<dbReference type="EMBL" id="JXUW01000006">
    <property type="protein sequence ID" value="KJE77223.1"/>
    <property type="molecule type" value="Genomic_DNA"/>
</dbReference>
<dbReference type="GO" id="GO:0051087">
    <property type="term" value="F:protein-folding chaperone binding"/>
    <property type="evidence" value="ECO:0007669"/>
    <property type="project" value="InterPro"/>
</dbReference>
<evidence type="ECO:0000256" key="7">
    <source>
        <dbReference type="SAM" id="MobiDB-lite"/>
    </source>
</evidence>
<keyword evidence="2 3" id="KW-0143">Chaperone</keyword>
<protein>
    <recommendedName>
        <fullName evidence="3 4">Protein GrpE</fullName>
    </recommendedName>
    <alternativeName>
        <fullName evidence="3">HSP-70 cofactor</fullName>
    </alternativeName>
</protein>
<feature type="compositionally biased region" description="Acidic residues" evidence="7">
    <location>
        <begin position="1"/>
        <end position="10"/>
    </location>
</feature>
<evidence type="ECO:0000256" key="1">
    <source>
        <dbReference type="ARBA" id="ARBA00009054"/>
    </source>
</evidence>
<dbReference type="SUPFAM" id="SSF58014">
    <property type="entry name" value="Coiled-coil domain of nucleotide exchange factor GrpE"/>
    <property type="match status" value="1"/>
</dbReference>
<dbReference type="HAMAP" id="MF_01151">
    <property type="entry name" value="GrpE"/>
    <property type="match status" value="1"/>
</dbReference>
<dbReference type="PRINTS" id="PR00773">
    <property type="entry name" value="GRPEPROTEIN"/>
</dbReference>
<name>A0A0D8FVC0_9ACTN</name>
<evidence type="ECO:0000256" key="6">
    <source>
        <dbReference type="SAM" id="Coils"/>
    </source>
</evidence>
<keyword evidence="3 4" id="KW-0346">Stress response</keyword>
<proteinExistence type="inferred from homology"/>
<dbReference type="InterPro" id="IPR009012">
    <property type="entry name" value="GrpE_head"/>
</dbReference>
<evidence type="ECO:0000313" key="9">
    <source>
        <dbReference type="Proteomes" id="UP000032336"/>
    </source>
</evidence>
<comment type="caution">
    <text evidence="8">The sequence shown here is derived from an EMBL/GenBank/DDBJ whole genome shotgun (WGS) entry which is preliminary data.</text>
</comment>
<dbReference type="CDD" id="cd00446">
    <property type="entry name" value="GrpE"/>
    <property type="match status" value="1"/>
</dbReference>
<dbReference type="Pfam" id="PF01025">
    <property type="entry name" value="GrpE"/>
    <property type="match status" value="1"/>
</dbReference>